<evidence type="ECO:0000259" key="16">
    <source>
        <dbReference type="Pfam" id="PF05193"/>
    </source>
</evidence>
<evidence type="ECO:0000256" key="11">
    <source>
        <dbReference type="ARBA" id="ARBA00029597"/>
    </source>
</evidence>
<feature type="domain" description="Peptidase M16 middle/third" evidence="17">
    <location>
        <begin position="366"/>
        <end position="644"/>
    </location>
</feature>
<proteinExistence type="inferred from homology"/>
<dbReference type="EC" id="3.4.24.55" evidence="4"/>
<evidence type="ECO:0000256" key="7">
    <source>
        <dbReference type="ARBA" id="ARBA00022723"/>
    </source>
</evidence>
<evidence type="ECO:0000256" key="5">
    <source>
        <dbReference type="ARBA" id="ARBA00017565"/>
    </source>
</evidence>
<feature type="domain" description="Peptidase M16 N-terminal" evidence="15">
    <location>
        <begin position="21"/>
        <end position="158"/>
    </location>
</feature>
<dbReference type="GO" id="GO:0004222">
    <property type="term" value="F:metalloendopeptidase activity"/>
    <property type="evidence" value="ECO:0007669"/>
    <property type="project" value="UniProtKB-EC"/>
</dbReference>
<dbReference type="InterPro" id="IPR050626">
    <property type="entry name" value="Peptidase_M16"/>
</dbReference>
<dbReference type="InterPro" id="IPR054734">
    <property type="entry name" value="PqqF-like_C_4"/>
</dbReference>
<evidence type="ECO:0000256" key="8">
    <source>
        <dbReference type="ARBA" id="ARBA00022801"/>
    </source>
</evidence>
<sequence>MHISPNDNKQYRYLTLDNKLKVLLVHDINAPRSAAALSVKVGHFDDPADRQGMAHFLEHMLFLGTKKYPKVGEFQTFINHSGGSNNAWTGTENTTFFFEVSPHNFEEGLDRFGQFFTAPLFNEEAVDKERQAVDSEYKLKLKDDVRRLYQVHKETINPAHPFTKFSVGDLTTLDDRNNLSVREELLAFYHTHYSANLMGLVLLGPQSLDELENYAQTYFSHINNTDEPKPVITAPLVTEKENAQFIQIEPIKEVRKLTLSFSLPSVDEFYQQKPLSYLAHLLGNEGPGSLMSLLKSRGLINTLAAGGGINGSNFREYTVSLNLTPKGLNNVDAIVTSVFQYIALIEQQGLDAWRYKEKQSVLELAFRYQEKSRPLDTVSYLVMNLLHYAPEDVIYGDYMMTDYNEPLLRDLLGYLRPDNMRLVLVAQGQHYDKIAQWYHTPYSVTPFTAEQLSRWQQVKLDPELLLPEPNPYICEQLDPHALAPGSELPPQLIQDLPGFRLWYKQEHDFRVPKGVVYVAIDSPHAVNSPRNIVKTRLCVELLLEAINEKAYPAEIAGMSYNLYAHQGGVTLQLSGFSEKQPLLMKLILDRFANRTFNQDRFDNIKAQMLRNWRNAAQDKPISQLFNELTGLLQPNNPPYPALIEALESVEVDELPAFVEAMFAELHIDTFIYGNWLKDDALALAEILKNAFRVTDQLYGESQRPLVRLAQSGTRTYEIICNHADSAILMYYQSRQTTPRKIAIYTLANHLMSTTFFHELRTKQQLGYMVGTANLPLNRHPGLIFYIQSPVAGPQYLSEAIDDFANAFALVLLELNEAQWQASKQGLIAQISEPDTNLRSRAQRYWVSIGNKDNEFNQRSKVVHELTALSRADMVRFIVDIVKPRTSNRLVMHCKGQAHANLEPLDIGQPIESITEFQQQAR</sequence>
<feature type="domain" description="Peptidase M16 C-terminal" evidence="16">
    <location>
        <begin position="182"/>
        <end position="360"/>
    </location>
</feature>
<feature type="domain" description="Coenzyme PQQ synthesis protein F-like C-terminal lobe" evidence="18">
    <location>
        <begin position="746"/>
        <end position="845"/>
    </location>
</feature>
<dbReference type="EMBL" id="PYMC01000001">
    <property type="protein sequence ID" value="PSW07557.1"/>
    <property type="molecule type" value="Genomic_DNA"/>
</dbReference>
<evidence type="ECO:0000256" key="10">
    <source>
        <dbReference type="ARBA" id="ARBA00023049"/>
    </source>
</evidence>
<dbReference type="GO" id="GO:0005737">
    <property type="term" value="C:cytoplasm"/>
    <property type="evidence" value="ECO:0007669"/>
    <property type="project" value="UniProtKB-ARBA"/>
</dbReference>
<accession>A0A2T3N538</accession>
<dbReference type="Gene3D" id="3.30.830.10">
    <property type="entry name" value="Metalloenzyme, LuxS/M16 peptidase-like"/>
    <property type="match status" value="4"/>
</dbReference>
<evidence type="ECO:0000256" key="1">
    <source>
        <dbReference type="ARBA" id="ARBA00001947"/>
    </source>
</evidence>
<keyword evidence="20" id="KW-1185">Reference proteome</keyword>
<dbReference type="Pfam" id="PF22456">
    <property type="entry name" value="PqqF-like_C_4"/>
    <property type="match status" value="1"/>
</dbReference>
<dbReference type="FunFam" id="3.30.830.10:FF:000005">
    <property type="entry name" value="nardilysin isoform X1"/>
    <property type="match status" value="1"/>
</dbReference>
<name>A0A2T3N538_9GAMM</name>
<dbReference type="InterPro" id="IPR001431">
    <property type="entry name" value="Pept_M16_Zn_BS"/>
</dbReference>
<dbReference type="Pfam" id="PF00675">
    <property type="entry name" value="Peptidase_M16"/>
    <property type="match status" value="1"/>
</dbReference>
<reference evidence="19 20" key="1">
    <citation type="submission" date="2018-03" db="EMBL/GenBank/DDBJ databases">
        <title>Whole genome sequencing of Histamine producing bacteria.</title>
        <authorList>
            <person name="Butler K."/>
        </authorList>
    </citation>
    <scope>NUCLEOTIDE SEQUENCE [LARGE SCALE GENOMIC DNA]</scope>
    <source>
        <strain evidence="19 20">DSM 16190</strain>
    </source>
</reference>
<dbReference type="InterPro" id="IPR007863">
    <property type="entry name" value="Peptidase_M16_C"/>
</dbReference>
<dbReference type="GO" id="GO:0046872">
    <property type="term" value="F:metal ion binding"/>
    <property type="evidence" value="ECO:0007669"/>
    <property type="project" value="UniProtKB-KW"/>
</dbReference>
<dbReference type="Pfam" id="PF16187">
    <property type="entry name" value="Peptidase_M16_M"/>
    <property type="match status" value="1"/>
</dbReference>
<dbReference type="OrthoDB" id="9811314at2"/>
<evidence type="ECO:0000256" key="3">
    <source>
        <dbReference type="ARBA" id="ARBA00007261"/>
    </source>
</evidence>
<evidence type="ECO:0000259" key="18">
    <source>
        <dbReference type="Pfam" id="PF22456"/>
    </source>
</evidence>
<dbReference type="PANTHER" id="PTHR43690">
    <property type="entry name" value="NARDILYSIN"/>
    <property type="match status" value="1"/>
</dbReference>
<keyword evidence="7" id="KW-0479">Metal-binding</keyword>
<evidence type="ECO:0000259" key="17">
    <source>
        <dbReference type="Pfam" id="PF16187"/>
    </source>
</evidence>
<evidence type="ECO:0000259" key="15">
    <source>
        <dbReference type="Pfam" id="PF00675"/>
    </source>
</evidence>
<comment type="cofactor">
    <cofactor evidence="1">
        <name>Zn(2+)</name>
        <dbReference type="ChEBI" id="CHEBI:29105"/>
    </cofactor>
</comment>
<evidence type="ECO:0000256" key="2">
    <source>
        <dbReference type="ARBA" id="ARBA00002184"/>
    </source>
</evidence>
<dbReference type="InterPro" id="IPR011249">
    <property type="entry name" value="Metalloenz_LuxS/M16"/>
</dbReference>
<dbReference type="PANTHER" id="PTHR43690:SF18">
    <property type="entry name" value="INSULIN-DEGRADING ENZYME-RELATED"/>
    <property type="match status" value="1"/>
</dbReference>
<protein>
    <recommendedName>
        <fullName evidence="5">Protease 3</fullName>
        <ecNumber evidence="4">3.4.24.55</ecNumber>
    </recommendedName>
    <alternativeName>
        <fullName evidence="13">Pitrilysin</fullName>
    </alternativeName>
    <alternativeName>
        <fullName evidence="12">Protease III</fullName>
    </alternativeName>
    <alternativeName>
        <fullName evidence="11">Protease pi</fullName>
    </alternativeName>
</protein>
<evidence type="ECO:0000256" key="9">
    <source>
        <dbReference type="ARBA" id="ARBA00022833"/>
    </source>
</evidence>
<dbReference type="Pfam" id="PF05193">
    <property type="entry name" value="Peptidase_M16_C"/>
    <property type="match status" value="1"/>
</dbReference>
<dbReference type="SUPFAM" id="SSF63411">
    <property type="entry name" value="LuxS/MPP-like metallohydrolase"/>
    <property type="match status" value="4"/>
</dbReference>
<dbReference type="RefSeq" id="WP_107281710.1">
    <property type="nucleotide sequence ID" value="NZ_PYMC01000001.1"/>
</dbReference>
<dbReference type="PROSITE" id="PS00143">
    <property type="entry name" value="INSULINASE"/>
    <property type="match status" value="1"/>
</dbReference>
<comment type="function">
    <text evidence="2">Endopeptidase that degrades small peptides of less than 7 kDa, such as glucagon and insulin.</text>
</comment>
<dbReference type="InterPro" id="IPR011765">
    <property type="entry name" value="Pept_M16_N"/>
</dbReference>
<keyword evidence="8" id="KW-0378">Hydrolase</keyword>
<dbReference type="FunFam" id="3.30.830.10:FF:000012">
    <property type="entry name" value="Protease 3"/>
    <property type="match status" value="1"/>
</dbReference>
<dbReference type="GO" id="GO:0006508">
    <property type="term" value="P:proteolysis"/>
    <property type="evidence" value="ECO:0007669"/>
    <property type="project" value="UniProtKB-KW"/>
</dbReference>
<organism evidence="19 20">
    <name type="scientific">Photobacterium lipolyticum</name>
    <dbReference type="NCBI Taxonomy" id="266810"/>
    <lineage>
        <taxon>Bacteria</taxon>
        <taxon>Pseudomonadati</taxon>
        <taxon>Pseudomonadota</taxon>
        <taxon>Gammaproteobacteria</taxon>
        <taxon>Vibrionales</taxon>
        <taxon>Vibrionaceae</taxon>
        <taxon>Photobacterium</taxon>
    </lineage>
</organism>
<evidence type="ECO:0000313" key="20">
    <source>
        <dbReference type="Proteomes" id="UP000240904"/>
    </source>
</evidence>
<keyword evidence="10" id="KW-0482">Metalloprotease</keyword>
<comment type="similarity">
    <text evidence="3 14">Belongs to the peptidase M16 family.</text>
</comment>
<evidence type="ECO:0000256" key="4">
    <source>
        <dbReference type="ARBA" id="ARBA00012449"/>
    </source>
</evidence>
<dbReference type="AlphaFoldDB" id="A0A2T3N538"/>
<evidence type="ECO:0000256" key="12">
    <source>
        <dbReference type="ARBA" id="ARBA00031184"/>
    </source>
</evidence>
<keyword evidence="9" id="KW-0862">Zinc</keyword>
<evidence type="ECO:0000256" key="6">
    <source>
        <dbReference type="ARBA" id="ARBA00022670"/>
    </source>
</evidence>
<gene>
    <name evidence="19" type="ORF">C9I89_02280</name>
</gene>
<evidence type="ECO:0000256" key="14">
    <source>
        <dbReference type="RuleBase" id="RU004447"/>
    </source>
</evidence>
<dbReference type="InterPro" id="IPR032632">
    <property type="entry name" value="Peptidase_M16_M"/>
</dbReference>
<evidence type="ECO:0000256" key="13">
    <source>
        <dbReference type="ARBA" id="ARBA00033450"/>
    </source>
</evidence>
<evidence type="ECO:0000313" key="19">
    <source>
        <dbReference type="EMBL" id="PSW07557.1"/>
    </source>
</evidence>
<comment type="caution">
    <text evidence="19">The sequence shown here is derived from an EMBL/GenBank/DDBJ whole genome shotgun (WGS) entry which is preliminary data.</text>
</comment>
<keyword evidence="6" id="KW-0645">Protease</keyword>
<dbReference type="Proteomes" id="UP000240904">
    <property type="component" value="Unassembled WGS sequence"/>
</dbReference>